<feature type="region of interest" description="Disordered" evidence="1">
    <location>
        <begin position="1"/>
        <end position="27"/>
    </location>
</feature>
<dbReference type="RefSeq" id="WP_353633658.1">
    <property type="nucleotide sequence ID" value="NZ_CP159204.1"/>
</dbReference>
<reference evidence="2" key="1">
    <citation type="submission" date="2024-06" db="EMBL/GenBank/DDBJ databases">
        <title>Genome Sequence of an extremely halophilic archaeon isolated from Permian era halite, Salado Formation, Carlsbad, New Mexico: Halobacterium sp. strain NMX12-1.</title>
        <authorList>
            <person name="Sotoa L."/>
            <person name="DasSarma P."/>
            <person name="Anton B.P."/>
            <person name="Vincze T."/>
            <person name="Verma I."/>
            <person name="Eralp B."/>
            <person name="Powers D.W."/>
            <person name="Dozier B.L."/>
            <person name="Roberts R.J."/>
            <person name="DasSarma S."/>
        </authorList>
    </citation>
    <scope>NUCLEOTIDE SEQUENCE</scope>
    <source>
        <strain evidence="2">NMX12-1</strain>
    </source>
</reference>
<evidence type="ECO:0000313" key="2">
    <source>
        <dbReference type="EMBL" id="XCF15623.1"/>
    </source>
</evidence>
<name>A0AAU8C985_9EURY</name>
<proteinExistence type="predicted"/>
<organism evidence="2">
    <name type="scientific">Halobacterium sp. NMX12-1</name>
    <dbReference type="NCBI Taxonomy" id="3166650"/>
    <lineage>
        <taxon>Archaea</taxon>
        <taxon>Methanobacteriati</taxon>
        <taxon>Methanobacteriota</taxon>
        <taxon>Stenosarchaea group</taxon>
        <taxon>Halobacteria</taxon>
        <taxon>Halobacteriales</taxon>
        <taxon>Halobacteriaceae</taxon>
        <taxon>Halobacterium</taxon>
    </lineage>
</organism>
<sequence length="134" mass="14048">MSHSGAPGSGDPGTDQCSADGPLDPGRSAVEAVECDSARFVNLAHSGRGVQPTYLVLTDSDADATQLSLTDVLSMPEIQNAVAYFGADTESVRVRTQSGRRVALEEHVEALAARSPDPAFEFGGRRFELSVVLG</sequence>
<accession>A0AAU8C985</accession>
<protein>
    <submittedName>
        <fullName evidence="2">Uncharacterized protein</fullName>
    </submittedName>
</protein>
<evidence type="ECO:0000256" key="1">
    <source>
        <dbReference type="SAM" id="MobiDB-lite"/>
    </source>
</evidence>
<gene>
    <name evidence="2" type="ORF">ABSL23_10245</name>
</gene>
<dbReference type="EMBL" id="CP159204">
    <property type="protein sequence ID" value="XCF15623.1"/>
    <property type="molecule type" value="Genomic_DNA"/>
</dbReference>
<dbReference type="KEGG" id="hanx:ABSL23_10245"/>
<dbReference type="GeneID" id="91109531"/>
<dbReference type="AlphaFoldDB" id="A0AAU8C985"/>